<dbReference type="InterPro" id="IPR003691">
    <property type="entry name" value="FluC"/>
</dbReference>
<keyword evidence="7 11" id="KW-0472">Membrane</keyword>
<keyword evidence="2 11" id="KW-1003">Cell membrane</keyword>
<dbReference type="OrthoDB" id="9815830at2"/>
<dbReference type="EMBL" id="FRAU01000009">
    <property type="protein sequence ID" value="SHK97120.1"/>
    <property type="molecule type" value="Genomic_DNA"/>
</dbReference>
<dbReference type="GO" id="GO:0046872">
    <property type="term" value="F:metal ion binding"/>
    <property type="evidence" value="ECO:0007669"/>
    <property type="project" value="UniProtKB-KW"/>
</dbReference>
<feature type="binding site" evidence="11">
    <location>
        <position position="73"/>
    </location>
    <ligand>
        <name>Na(+)</name>
        <dbReference type="ChEBI" id="CHEBI:29101"/>
        <note>structural</note>
    </ligand>
</feature>
<dbReference type="HAMAP" id="MF_00454">
    <property type="entry name" value="FluC"/>
    <property type="match status" value="1"/>
</dbReference>
<feature type="binding site" evidence="11">
    <location>
        <position position="76"/>
    </location>
    <ligand>
        <name>Na(+)</name>
        <dbReference type="ChEBI" id="CHEBI:29101"/>
        <note>structural</note>
    </ligand>
</feature>
<evidence type="ECO:0000256" key="1">
    <source>
        <dbReference type="ARBA" id="ARBA00004651"/>
    </source>
</evidence>
<evidence type="ECO:0000256" key="7">
    <source>
        <dbReference type="ARBA" id="ARBA00023136"/>
    </source>
</evidence>
<gene>
    <name evidence="11" type="primary">fluC</name>
    <name evidence="11" type="synonym">crcB</name>
    <name evidence="12" type="ORF">SAMN04488087_2430</name>
</gene>
<keyword evidence="11" id="KW-0915">Sodium</keyword>
<evidence type="ECO:0000256" key="10">
    <source>
        <dbReference type="ARBA" id="ARBA00035585"/>
    </source>
</evidence>
<dbReference type="AlphaFoldDB" id="A0A1M6WTL1"/>
<comment type="subcellular location">
    <subcellularLocation>
        <location evidence="1 11">Cell membrane</location>
        <topology evidence="1 11">Multi-pass membrane protein</topology>
    </subcellularLocation>
</comment>
<evidence type="ECO:0000256" key="11">
    <source>
        <dbReference type="HAMAP-Rule" id="MF_00454"/>
    </source>
</evidence>
<reference evidence="13" key="1">
    <citation type="submission" date="2016-11" db="EMBL/GenBank/DDBJ databases">
        <authorList>
            <person name="Varghese N."/>
            <person name="Submissions S."/>
        </authorList>
    </citation>
    <scope>NUCLEOTIDE SEQUENCE [LARGE SCALE GENOMIC DNA]</scope>
    <source>
        <strain evidence="13">DSM 22212</strain>
    </source>
</reference>
<keyword evidence="4 11" id="KW-0812">Transmembrane</keyword>
<keyword evidence="13" id="KW-1185">Reference proteome</keyword>
<evidence type="ECO:0000256" key="9">
    <source>
        <dbReference type="ARBA" id="ARBA00035120"/>
    </source>
</evidence>
<dbReference type="NCBIfam" id="TIGR00494">
    <property type="entry name" value="crcB"/>
    <property type="match status" value="1"/>
</dbReference>
<keyword evidence="8 11" id="KW-0407">Ion channel</keyword>
<name>A0A1M6WTL1_9BACT</name>
<keyword evidence="11" id="KW-0813">Transport</keyword>
<comment type="similarity">
    <text evidence="9 11">Belongs to the fluoride channel Fluc/FEX (TC 1.A.43) family.</text>
</comment>
<evidence type="ECO:0000256" key="8">
    <source>
        <dbReference type="ARBA" id="ARBA00023303"/>
    </source>
</evidence>
<dbReference type="PANTHER" id="PTHR28259:SF1">
    <property type="entry name" value="FLUORIDE EXPORT PROTEIN 1-RELATED"/>
    <property type="match status" value="1"/>
</dbReference>
<comment type="function">
    <text evidence="11">Fluoride-specific ion channel. Important for reducing fluoride concentration in the cell, thus reducing its toxicity.</text>
</comment>
<evidence type="ECO:0000256" key="3">
    <source>
        <dbReference type="ARBA" id="ARBA00022519"/>
    </source>
</evidence>
<accession>A0A1M6WTL1</accession>
<keyword evidence="6 11" id="KW-0406">Ion transport</keyword>
<evidence type="ECO:0000256" key="6">
    <source>
        <dbReference type="ARBA" id="ARBA00023065"/>
    </source>
</evidence>
<dbReference type="RefSeq" id="WP_072716232.1">
    <property type="nucleotide sequence ID" value="NZ_FRAU01000009.1"/>
</dbReference>
<protein>
    <recommendedName>
        <fullName evidence="11">Fluoride-specific ion channel FluC</fullName>
    </recommendedName>
</protein>
<feature type="transmembrane region" description="Helical" evidence="11">
    <location>
        <begin position="31"/>
        <end position="53"/>
    </location>
</feature>
<organism evidence="12 13">
    <name type="scientific">Rhodothermus profundi</name>
    <dbReference type="NCBI Taxonomy" id="633813"/>
    <lineage>
        <taxon>Bacteria</taxon>
        <taxon>Pseudomonadati</taxon>
        <taxon>Rhodothermota</taxon>
        <taxon>Rhodothermia</taxon>
        <taxon>Rhodothermales</taxon>
        <taxon>Rhodothermaceae</taxon>
        <taxon>Rhodothermus</taxon>
    </lineage>
</organism>
<dbReference type="Proteomes" id="UP000185812">
    <property type="component" value="Unassembled WGS sequence"/>
</dbReference>
<dbReference type="GO" id="GO:0005886">
    <property type="term" value="C:plasma membrane"/>
    <property type="evidence" value="ECO:0007669"/>
    <property type="project" value="UniProtKB-SubCell"/>
</dbReference>
<dbReference type="GO" id="GO:0140114">
    <property type="term" value="P:cellular detoxification of fluoride"/>
    <property type="evidence" value="ECO:0007669"/>
    <property type="project" value="UniProtKB-UniRule"/>
</dbReference>
<proteinExistence type="inferred from homology"/>
<evidence type="ECO:0000256" key="4">
    <source>
        <dbReference type="ARBA" id="ARBA00022692"/>
    </source>
</evidence>
<dbReference type="PANTHER" id="PTHR28259">
    <property type="entry name" value="FLUORIDE EXPORT PROTEIN 1-RELATED"/>
    <property type="match status" value="1"/>
</dbReference>
<dbReference type="STRING" id="633813.SAMN04488087_2430"/>
<evidence type="ECO:0000256" key="2">
    <source>
        <dbReference type="ARBA" id="ARBA00022475"/>
    </source>
</evidence>
<comment type="catalytic activity">
    <reaction evidence="10">
        <text>fluoride(in) = fluoride(out)</text>
        <dbReference type="Rhea" id="RHEA:76159"/>
        <dbReference type="ChEBI" id="CHEBI:17051"/>
    </reaction>
    <physiologicalReaction direction="left-to-right" evidence="10">
        <dbReference type="Rhea" id="RHEA:76160"/>
    </physiologicalReaction>
</comment>
<sequence>MKLLWITLGGALGALARYALSGFVYTWLGPTFPWGTLVVNLTGCYGLGLLWALSESVALPPAISPLIFIGFFGAFTTFSTYGLESFQLLRDGELLLGLMNLLGSSLAGLLCVALGFLTARLLLHLGGLL</sequence>
<evidence type="ECO:0000313" key="13">
    <source>
        <dbReference type="Proteomes" id="UP000185812"/>
    </source>
</evidence>
<feature type="transmembrane region" description="Helical" evidence="11">
    <location>
        <begin position="95"/>
        <end position="123"/>
    </location>
</feature>
<evidence type="ECO:0000256" key="5">
    <source>
        <dbReference type="ARBA" id="ARBA00022989"/>
    </source>
</evidence>
<comment type="activity regulation">
    <text evidence="11">Na(+) is not transported, but it plays an essential structural role and its presence is essential for fluoride channel function.</text>
</comment>
<evidence type="ECO:0000313" key="12">
    <source>
        <dbReference type="EMBL" id="SHK97120.1"/>
    </source>
</evidence>
<keyword evidence="5 11" id="KW-1133">Transmembrane helix</keyword>
<feature type="transmembrane region" description="Helical" evidence="11">
    <location>
        <begin position="65"/>
        <end position="83"/>
    </location>
</feature>
<dbReference type="Pfam" id="PF02537">
    <property type="entry name" value="CRCB"/>
    <property type="match status" value="1"/>
</dbReference>
<dbReference type="GO" id="GO:0062054">
    <property type="term" value="F:fluoride channel activity"/>
    <property type="evidence" value="ECO:0007669"/>
    <property type="project" value="UniProtKB-UniRule"/>
</dbReference>
<keyword evidence="3" id="KW-0997">Cell inner membrane</keyword>
<keyword evidence="11" id="KW-0479">Metal-binding</keyword>